<dbReference type="InterPro" id="IPR036457">
    <property type="entry name" value="PPM-type-like_dom_sf"/>
</dbReference>
<dbReference type="EC" id="3.1.3.16" evidence="3"/>
<keyword evidence="8" id="KW-0464">Manganese</keyword>
<evidence type="ECO:0000256" key="3">
    <source>
        <dbReference type="ARBA" id="ARBA00013081"/>
    </source>
</evidence>
<evidence type="ECO:0000256" key="4">
    <source>
        <dbReference type="ARBA" id="ARBA00022723"/>
    </source>
</evidence>
<protein>
    <recommendedName>
        <fullName evidence="3">protein-serine/threonine phosphatase</fullName>
        <ecNumber evidence="3">3.1.3.16</ecNumber>
    </recommendedName>
</protein>
<proteinExistence type="inferred from homology"/>
<comment type="similarity">
    <text evidence="2 9">Belongs to the PP2C family.</text>
</comment>
<keyword evidence="6" id="KW-0460">Magnesium</keyword>
<keyword evidence="7 9" id="KW-0904">Protein phosphatase</keyword>
<dbReference type="SUPFAM" id="SSF81606">
    <property type="entry name" value="PP2C-like"/>
    <property type="match status" value="1"/>
</dbReference>
<feature type="domain" description="PPM-type phosphatase" evidence="11">
    <location>
        <begin position="1"/>
        <end position="283"/>
    </location>
</feature>
<evidence type="ECO:0000256" key="1">
    <source>
        <dbReference type="ARBA" id="ARBA00001936"/>
    </source>
</evidence>
<keyword evidence="5 9" id="KW-0378">Hydrolase</keyword>
<evidence type="ECO:0000313" key="12">
    <source>
        <dbReference type="EMBL" id="KPM02391.1"/>
    </source>
</evidence>
<dbReference type="InterPro" id="IPR001932">
    <property type="entry name" value="PPM-type_phosphatase-like_dom"/>
</dbReference>
<dbReference type="PROSITE" id="PS01032">
    <property type="entry name" value="PPM_1"/>
    <property type="match status" value="1"/>
</dbReference>
<evidence type="ECO:0000313" key="13">
    <source>
        <dbReference type="Proteomes" id="UP000616769"/>
    </source>
</evidence>
<dbReference type="EMBL" id="JXLN01001762">
    <property type="protein sequence ID" value="KPM02391.1"/>
    <property type="molecule type" value="Genomic_DNA"/>
</dbReference>
<feature type="region of interest" description="Disordered" evidence="10">
    <location>
        <begin position="296"/>
        <end position="335"/>
    </location>
</feature>
<comment type="caution">
    <text evidence="12">The sequence shown here is derived from an EMBL/GenBank/DDBJ whole genome shotgun (WGS) entry which is preliminary data.</text>
</comment>
<evidence type="ECO:0000256" key="6">
    <source>
        <dbReference type="ARBA" id="ARBA00022842"/>
    </source>
</evidence>
<gene>
    <name evidence="12" type="ORF">QR98_0008030</name>
</gene>
<evidence type="ECO:0000259" key="11">
    <source>
        <dbReference type="PROSITE" id="PS51746"/>
    </source>
</evidence>
<evidence type="ECO:0000256" key="5">
    <source>
        <dbReference type="ARBA" id="ARBA00022801"/>
    </source>
</evidence>
<evidence type="ECO:0000256" key="2">
    <source>
        <dbReference type="ARBA" id="ARBA00006702"/>
    </source>
</evidence>
<dbReference type="Pfam" id="PF00481">
    <property type="entry name" value="PP2C"/>
    <property type="match status" value="2"/>
</dbReference>
<evidence type="ECO:0000256" key="9">
    <source>
        <dbReference type="RuleBase" id="RU003465"/>
    </source>
</evidence>
<dbReference type="Proteomes" id="UP000616769">
    <property type="component" value="Unassembled WGS sequence"/>
</dbReference>
<organism evidence="12 13">
    <name type="scientific">Sarcoptes scabiei</name>
    <name type="common">Itch mite</name>
    <name type="synonym">Acarus scabiei</name>
    <dbReference type="NCBI Taxonomy" id="52283"/>
    <lineage>
        <taxon>Eukaryota</taxon>
        <taxon>Metazoa</taxon>
        <taxon>Ecdysozoa</taxon>
        <taxon>Arthropoda</taxon>
        <taxon>Chelicerata</taxon>
        <taxon>Arachnida</taxon>
        <taxon>Acari</taxon>
        <taxon>Acariformes</taxon>
        <taxon>Sarcoptiformes</taxon>
        <taxon>Astigmata</taxon>
        <taxon>Psoroptidia</taxon>
        <taxon>Sarcoptoidea</taxon>
        <taxon>Sarcoptidae</taxon>
        <taxon>Sarcoptinae</taxon>
        <taxon>Sarcoptes</taxon>
    </lineage>
</organism>
<sequence>MDTAFFGVFDGHGGEEVSRYCALYLPDFIRDCSLYKENKISEAIEECFLRFDRKLLEPDVQAELAKIGCIDDPDDIDENETIDLKKEASMSLAQIIGKNLEYLKNNVNDAEKDGQINAIIRANTVYVGNIGDSRCVISRNGKAIDLSQDHKPEDKIEKDRILNAGAEIIDGRVNGGLNLSRAFGDHIYKTKEDLSDREQMIVALPDIETFEIDWDSDQFLFLACDGIWNSMNSQEVVDFINERLRDDKSLKEICEELFKACLAPNTNGDGSGCDNMTCILIQLHKEKLPNIKRTLDADGVDDHDSDGENLSKFKKSKISKEEEDLFKPGPSTSSG</sequence>
<dbReference type="SMART" id="SM00332">
    <property type="entry name" value="PP2Cc"/>
    <property type="match status" value="1"/>
</dbReference>
<evidence type="ECO:0000256" key="7">
    <source>
        <dbReference type="ARBA" id="ARBA00022912"/>
    </source>
</evidence>
<dbReference type="CDD" id="cd00143">
    <property type="entry name" value="PP2Cc"/>
    <property type="match status" value="1"/>
</dbReference>
<dbReference type="PROSITE" id="PS51746">
    <property type="entry name" value="PPM_2"/>
    <property type="match status" value="1"/>
</dbReference>
<keyword evidence="4" id="KW-0479">Metal-binding</keyword>
<evidence type="ECO:0000256" key="10">
    <source>
        <dbReference type="SAM" id="MobiDB-lite"/>
    </source>
</evidence>
<accession>A0A131ZUW0</accession>
<dbReference type="AlphaFoldDB" id="A0A131ZUW0"/>
<dbReference type="OrthoDB" id="10264738at2759"/>
<dbReference type="PANTHER" id="PTHR13832:SF803">
    <property type="entry name" value="PROTEIN PHOSPHATASE 1G"/>
    <property type="match status" value="1"/>
</dbReference>
<dbReference type="PANTHER" id="PTHR13832">
    <property type="entry name" value="PROTEIN PHOSPHATASE 2C"/>
    <property type="match status" value="1"/>
</dbReference>
<dbReference type="InterPro" id="IPR015655">
    <property type="entry name" value="PP2C"/>
</dbReference>
<evidence type="ECO:0000256" key="8">
    <source>
        <dbReference type="ARBA" id="ARBA00023211"/>
    </source>
</evidence>
<dbReference type="GO" id="GO:0004722">
    <property type="term" value="F:protein serine/threonine phosphatase activity"/>
    <property type="evidence" value="ECO:0007669"/>
    <property type="project" value="UniProtKB-EC"/>
</dbReference>
<reference evidence="12 13" key="1">
    <citation type="journal article" date="2015" name="Parasit. Vectors">
        <title>Draft genome of the scabies mite.</title>
        <authorList>
            <person name="Rider S.D.Jr."/>
            <person name="Morgan M.S."/>
            <person name="Arlian L.G."/>
        </authorList>
    </citation>
    <scope>NUCLEOTIDE SEQUENCE [LARGE SCALE GENOMIC DNA]</scope>
    <source>
        <strain evidence="12">Arlian Lab</strain>
    </source>
</reference>
<name>A0A131ZUW0_SARSC</name>
<dbReference type="InterPro" id="IPR000222">
    <property type="entry name" value="PP2C_BS"/>
</dbReference>
<dbReference type="VEuPathDB" id="VectorBase:SSCA006070"/>
<comment type="cofactor">
    <cofactor evidence="1">
        <name>Mn(2+)</name>
        <dbReference type="ChEBI" id="CHEBI:29035"/>
    </cofactor>
</comment>
<dbReference type="GO" id="GO:0046872">
    <property type="term" value="F:metal ion binding"/>
    <property type="evidence" value="ECO:0007669"/>
    <property type="project" value="UniProtKB-KW"/>
</dbReference>
<dbReference type="Gene3D" id="3.60.40.10">
    <property type="entry name" value="PPM-type phosphatase domain"/>
    <property type="match status" value="1"/>
</dbReference>